<accession>A0A2U1CJJ0</accession>
<sequence>MNNSPSFAVPLADLSVLRASGADAAAFLHGQLTQDITGLPPGQARLAGYCTPKGRLLGTLVICRDPAQPEDFVALVKADIAQALAKRLSMFILRAKAKLTVEPIAVWGVQLAAGQQAASLPFAPPVDDAPFSVAQTDQGTWIAAPRAEAGPRRWWLLDGQNPPTEDHDASRLAAWQAADIAAGLPWIQAATQDVFIPQTLNLDLIEGVNFTKGCYPGQEVVARSHYRGTIKRRMAYGIAQPGGPADSLAGSDIFDAARPESPSGRVVNAASGDGETHLLLEVHLADLGTAEYRLGSIQGPHIGIQPLPYHIDSVEAG</sequence>
<dbReference type="AlphaFoldDB" id="A0A2U1CJJ0"/>
<reference evidence="1 2" key="1">
    <citation type="submission" date="2018-04" db="EMBL/GenBank/DDBJ databases">
        <title>Genomic Encyclopedia of Type Strains, Phase IV (KMG-IV): sequencing the most valuable type-strain genomes for metagenomic binning, comparative biology and taxonomic classification.</title>
        <authorList>
            <person name="Goeker M."/>
        </authorList>
    </citation>
    <scope>NUCLEOTIDE SEQUENCE [LARGE SCALE GENOMIC DNA]</scope>
    <source>
        <strain evidence="1 2">DSM 10065</strain>
    </source>
</reference>
<dbReference type="InterPro" id="IPR045179">
    <property type="entry name" value="YgfZ/GcvT"/>
</dbReference>
<dbReference type="Proteomes" id="UP000246145">
    <property type="component" value="Unassembled WGS sequence"/>
</dbReference>
<gene>
    <name evidence="1" type="ORF">C7440_2730</name>
</gene>
<protein>
    <submittedName>
        <fullName evidence="1">Uncharacterized protein</fullName>
    </submittedName>
</protein>
<dbReference type="GO" id="GO:0016226">
    <property type="term" value="P:iron-sulfur cluster assembly"/>
    <property type="evidence" value="ECO:0007669"/>
    <property type="project" value="TreeGrafter"/>
</dbReference>
<dbReference type="RefSeq" id="WP_116518943.1">
    <property type="nucleotide sequence ID" value="NZ_JACCEX010000004.1"/>
</dbReference>
<dbReference type="Gene3D" id="2.40.30.160">
    <property type="match status" value="1"/>
</dbReference>
<keyword evidence="2" id="KW-1185">Reference proteome</keyword>
<dbReference type="EMBL" id="QEKO01000004">
    <property type="protein sequence ID" value="PVY61180.1"/>
    <property type="molecule type" value="Genomic_DNA"/>
</dbReference>
<organism evidence="1 2">
    <name type="scientific">Pusillimonas noertemannii</name>
    <dbReference type="NCBI Taxonomy" id="305977"/>
    <lineage>
        <taxon>Bacteria</taxon>
        <taxon>Pseudomonadati</taxon>
        <taxon>Pseudomonadota</taxon>
        <taxon>Betaproteobacteria</taxon>
        <taxon>Burkholderiales</taxon>
        <taxon>Alcaligenaceae</taxon>
        <taxon>Pusillimonas</taxon>
    </lineage>
</organism>
<dbReference type="STRING" id="1231391.GCA_000308195_01087"/>
<proteinExistence type="predicted"/>
<dbReference type="PANTHER" id="PTHR22602:SF0">
    <property type="entry name" value="TRANSFERASE CAF17, MITOCHONDRIAL-RELATED"/>
    <property type="match status" value="1"/>
</dbReference>
<name>A0A2U1CJJ0_9BURK</name>
<evidence type="ECO:0000313" key="1">
    <source>
        <dbReference type="EMBL" id="PVY61180.1"/>
    </source>
</evidence>
<dbReference type="InterPro" id="IPR017703">
    <property type="entry name" value="YgfZ/GCV_T_CS"/>
</dbReference>
<evidence type="ECO:0000313" key="2">
    <source>
        <dbReference type="Proteomes" id="UP000246145"/>
    </source>
</evidence>
<comment type="caution">
    <text evidence="1">The sequence shown here is derived from an EMBL/GenBank/DDBJ whole genome shotgun (WGS) entry which is preliminary data.</text>
</comment>
<dbReference type="NCBIfam" id="TIGR03317">
    <property type="entry name" value="ygfZ_signature"/>
    <property type="match status" value="1"/>
</dbReference>
<dbReference type="SUPFAM" id="SSF103025">
    <property type="entry name" value="Folate-binding domain"/>
    <property type="match status" value="1"/>
</dbReference>
<dbReference type="OrthoDB" id="9796287at2"/>
<dbReference type="PANTHER" id="PTHR22602">
    <property type="entry name" value="TRANSFERASE CAF17, MITOCHONDRIAL-RELATED"/>
    <property type="match status" value="1"/>
</dbReference>
<dbReference type="Gene3D" id="3.30.70.1400">
    <property type="entry name" value="Aminomethyltransferase beta-barrel domains"/>
    <property type="match status" value="1"/>
</dbReference>